<comment type="subcellular location">
    <subcellularLocation>
        <location evidence="1">Cytoplasm</location>
        <location evidence="1">Cytoskeleton</location>
        <location evidence="1">Microtubule organizing center</location>
    </subcellularLocation>
</comment>
<keyword evidence="9" id="KW-1185">Reference proteome</keyword>
<protein>
    <submittedName>
        <fullName evidence="8">Uncharacterized protein</fullName>
    </submittedName>
</protein>
<dbReference type="GeneID" id="92364385"/>
<name>A0A1J4MQG6_9CRYT</name>
<dbReference type="Pfam" id="PF17681">
    <property type="entry name" value="GCP_N_terminal"/>
    <property type="match status" value="1"/>
</dbReference>
<dbReference type="VEuPathDB" id="CryptoDB:cand_002000"/>
<keyword evidence="4" id="KW-0493">Microtubule</keyword>
<evidence type="ECO:0000259" key="6">
    <source>
        <dbReference type="Pfam" id="PF04130"/>
    </source>
</evidence>
<dbReference type="PANTHER" id="PTHR19302:SF27">
    <property type="entry name" value="GAMMA-TUBULIN COMPLEX COMPONENT 4"/>
    <property type="match status" value="1"/>
</dbReference>
<evidence type="ECO:0000256" key="2">
    <source>
        <dbReference type="ARBA" id="ARBA00010337"/>
    </source>
</evidence>
<dbReference type="InterPro" id="IPR042241">
    <property type="entry name" value="GCP_C_sf"/>
</dbReference>
<dbReference type="InterPro" id="IPR041470">
    <property type="entry name" value="GCP_N"/>
</dbReference>
<dbReference type="GO" id="GO:0000278">
    <property type="term" value="P:mitotic cell cycle"/>
    <property type="evidence" value="ECO:0007669"/>
    <property type="project" value="TreeGrafter"/>
</dbReference>
<evidence type="ECO:0000259" key="7">
    <source>
        <dbReference type="Pfam" id="PF17681"/>
    </source>
</evidence>
<dbReference type="GO" id="GO:0051225">
    <property type="term" value="P:spindle assembly"/>
    <property type="evidence" value="ECO:0007669"/>
    <property type="project" value="TreeGrafter"/>
</dbReference>
<dbReference type="GO" id="GO:0031122">
    <property type="term" value="P:cytoplasmic microtubule organization"/>
    <property type="evidence" value="ECO:0007669"/>
    <property type="project" value="TreeGrafter"/>
</dbReference>
<dbReference type="RefSeq" id="XP_067068278.1">
    <property type="nucleotide sequence ID" value="XM_067210448.1"/>
</dbReference>
<organism evidence="8 9">
    <name type="scientific">Cryptosporidium andersoni</name>
    <dbReference type="NCBI Taxonomy" id="117008"/>
    <lineage>
        <taxon>Eukaryota</taxon>
        <taxon>Sar</taxon>
        <taxon>Alveolata</taxon>
        <taxon>Apicomplexa</taxon>
        <taxon>Conoidasida</taxon>
        <taxon>Coccidia</taxon>
        <taxon>Eucoccidiorida</taxon>
        <taxon>Eimeriorina</taxon>
        <taxon>Cryptosporidiidae</taxon>
        <taxon>Cryptosporidium</taxon>
    </lineage>
</organism>
<gene>
    <name evidence="8" type="ORF">cand_002000</name>
</gene>
<dbReference type="OrthoDB" id="78652at2759"/>
<comment type="similarity">
    <text evidence="2">Belongs to the TUBGCP family.</text>
</comment>
<dbReference type="GO" id="GO:0000930">
    <property type="term" value="C:gamma-tubulin complex"/>
    <property type="evidence" value="ECO:0007669"/>
    <property type="project" value="TreeGrafter"/>
</dbReference>
<dbReference type="GO" id="GO:0051321">
    <property type="term" value="P:meiotic cell cycle"/>
    <property type="evidence" value="ECO:0007669"/>
    <property type="project" value="TreeGrafter"/>
</dbReference>
<dbReference type="InterPro" id="IPR040457">
    <property type="entry name" value="GCP_C"/>
</dbReference>
<dbReference type="EMBL" id="LRBS01000063">
    <property type="protein sequence ID" value="OII76432.1"/>
    <property type="molecule type" value="Genomic_DNA"/>
</dbReference>
<keyword evidence="5" id="KW-0206">Cytoskeleton</keyword>
<keyword evidence="3" id="KW-0963">Cytoplasm</keyword>
<dbReference type="GO" id="GO:0005874">
    <property type="term" value="C:microtubule"/>
    <property type="evidence" value="ECO:0007669"/>
    <property type="project" value="UniProtKB-KW"/>
</dbReference>
<evidence type="ECO:0000256" key="4">
    <source>
        <dbReference type="ARBA" id="ARBA00022701"/>
    </source>
</evidence>
<evidence type="ECO:0000313" key="9">
    <source>
        <dbReference type="Proteomes" id="UP000186804"/>
    </source>
</evidence>
<dbReference type="InterPro" id="IPR007259">
    <property type="entry name" value="GCP"/>
</dbReference>
<reference evidence="8 9" key="1">
    <citation type="submission" date="2016-10" db="EMBL/GenBank/DDBJ databases">
        <title>Reductive evolution of mitochondrial metabolism and differential evolution of invasion-related proteins in Cryptosporidium.</title>
        <authorList>
            <person name="Liu S."/>
            <person name="Roellig D.M."/>
            <person name="Guo Y."/>
            <person name="Li N."/>
            <person name="Frace M.A."/>
            <person name="Tang K."/>
            <person name="Zhang L."/>
            <person name="Feng Y."/>
            <person name="Xiao L."/>
        </authorList>
    </citation>
    <scope>NUCLEOTIDE SEQUENCE [LARGE SCALE GENOMIC DNA]</scope>
    <source>
        <strain evidence="8">30847</strain>
    </source>
</reference>
<accession>A0A1J4MQG6</accession>
<dbReference type="GO" id="GO:0043015">
    <property type="term" value="F:gamma-tubulin binding"/>
    <property type="evidence" value="ECO:0007669"/>
    <property type="project" value="InterPro"/>
</dbReference>
<dbReference type="PANTHER" id="PTHR19302">
    <property type="entry name" value="GAMMA TUBULIN COMPLEX PROTEIN"/>
    <property type="match status" value="1"/>
</dbReference>
<feature type="domain" description="Gamma tubulin complex component protein N-terminal" evidence="7">
    <location>
        <begin position="2"/>
        <end position="438"/>
    </location>
</feature>
<dbReference type="Proteomes" id="UP000186804">
    <property type="component" value="Unassembled WGS sequence"/>
</dbReference>
<dbReference type="GO" id="GO:0000922">
    <property type="term" value="C:spindle pole"/>
    <property type="evidence" value="ECO:0007669"/>
    <property type="project" value="InterPro"/>
</dbReference>
<dbReference type="Gene3D" id="1.20.120.1900">
    <property type="entry name" value="Gamma-tubulin complex, C-terminal domain"/>
    <property type="match status" value="1"/>
</dbReference>
<evidence type="ECO:0000256" key="3">
    <source>
        <dbReference type="ARBA" id="ARBA00022490"/>
    </source>
</evidence>
<proteinExistence type="inferred from homology"/>
<sequence>MLHDILLALTGYEGNAIDIQPCEFSYNGIALYSYRYKMTLKKYLNEHLTTTEISLIERILLIASDIYSINRFLEITQNCIYIDSSHINIHQDNYNKNKSIIRRRLVKINPVGLYVQGISKCIQQYMLKYLNCISQLEREIFLSPNLPLSYILSYLARPSRLIAIIMNFIDQWYNLCLVSRPDDTNSPFSFSSISSSKLSVTYNSCNLYISVPMGSILDILYEGSCSGDQLEENVYRNFLLVCSRVFCYQVVNWITLGQLVDPFEEFFIGRFSIPNIGESFECITTQDNNSNHEINNLMNSTLEGIYMQDIYPSFYLPNDSCIELYSEFSNELENEADIIHGAKFEWEGLFYIRHESLTKKFLKPKLLLKIFGTGKIIRSLIKSRYFTRNKEEFTDKNQLIENLVDDLNSSFPHIQDNIENTIEKYREYTSSLLYQSVMNVEGNISKDINSPISISLIEYYKIIRDKYLLGNEDLYVLLSDGIYEKLGQWFLSELSPREQEEWIETIWRKSVLNINDKDNISDINIMITCDTFDLFSCNDSIENTIDKEIECINCLYTDLPSIILLDNKLKLESNVPNNSPINKLLNKSKEIVCEVNELSQGQDEKLSLNLNNGSSNNKILYKPTNIYTSICSTKWPVRIIDGFNHSLECISSLDVPVSLIFTPNSKVFNFSDLQCNSNKIDSEFLKFTWFIKINIEENILEFTIKAYWYTKNNLKDILNNNSNEVILKSSKFVSSIPYCSPKEADEKEDKLNLYRDLLLFYKLRIICKKSTFSIFLEPCKIPSKYKHNIVTFINKPTQIMLIQHLNLGVCLPLKASSVFIHIMRHINTDKDKQQNYLKKEEKKPQDLQDIKGPIILNDLYKFEIIKWYHISINNNDIISSILQYIDQLSYLADNRPLNIYYSGISYYNHIFRIRLTQNLKWPLPMLFTNKNMEMYYNMFDFLWLLHMTFNSLLRVWTESFNLRYSNRRQGAILEIYGKYSYQFANWNQHWDYIFYSRWILQNIVGEIYRFIHSSVINQCFDDFLNNLEQVRDFEFVRNKHNELIQNLLLKCGLLLPSIINPLGTILVLTNEWCHNTIIELSRWNHTFDSDIHIEYSNVNNIQIPWKSEQWFHFINDTYKFMKSFCLIWNDLCSELSVVSQSIQYQHFAYLISSFNYNQWSVIVPFFNNDESSYLYDKIQMSNSLESNSDERLSWIDDDDDFNDEYNYTDEHYKQEWQYNESLQNEQNIYEYNIENEKFQYSLNNHNSSTNLNTFSNRKYNVSELENISDISVSSTPLKLSTNLDQDSMDYHLNQMLETRRQLQSFRGRK</sequence>
<dbReference type="GO" id="GO:0007020">
    <property type="term" value="P:microtubule nucleation"/>
    <property type="evidence" value="ECO:0007669"/>
    <property type="project" value="InterPro"/>
</dbReference>
<evidence type="ECO:0000256" key="1">
    <source>
        <dbReference type="ARBA" id="ARBA00004267"/>
    </source>
</evidence>
<dbReference type="Pfam" id="PF04130">
    <property type="entry name" value="GCP_C_terminal"/>
    <property type="match status" value="1"/>
</dbReference>
<comment type="caution">
    <text evidence="8">The sequence shown here is derived from an EMBL/GenBank/DDBJ whole genome shotgun (WGS) entry which is preliminary data.</text>
</comment>
<dbReference type="GO" id="GO:0051011">
    <property type="term" value="F:microtubule minus-end binding"/>
    <property type="evidence" value="ECO:0007669"/>
    <property type="project" value="TreeGrafter"/>
</dbReference>
<evidence type="ECO:0000313" key="8">
    <source>
        <dbReference type="EMBL" id="OII76432.1"/>
    </source>
</evidence>
<feature type="domain" description="Gamma tubulin complex component C-terminal" evidence="6">
    <location>
        <begin position="913"/>
        <end position="1159"/>
    </location>
</feature>
<evidence type="ECO:0000256" key="5">
    <source>
        <dbReference type="ARBA" id="ARBA00023212"/>
    </source>
</evidence>